<sequence>MEMWLVWLVIAVVCGVVETVTLTAALGVLGLSALAPALLAALGAPLPAQLVVFAAAATAGVVLVRPVALRHMNRPQLERFGVDALVGKRAYVLREVSDRDGLVRIDGEDWTARSYDESAVIPVGSTVDVMRISGTTAFVYPRE</sequence>
<dbReference type="STRING" id="1912961.BU204_08380"/>
<protein>
    <recommendedName>
        <fullName evidence="6">NfeD-like C-terminal domain-containing protein</fullName>
    </recommendedName>
</protein>
<feature type="transmembrane region" description="Helical" evidence="5">
    <location>
        <begin position="35"/>
        <end position="64"/>
    </location>
</feature>
<evidence type="ECO:0000259" key="6">
    <source>
        <dbReference type="Pfam" id="PF01957"/>
    </source>
</evidence>
<dbReference type="PANTHER" id="PTHR33507">
    <property type="entry name" value="INNER MEMBRANE PROTEIN YBBJ"/>
    <property type="match status" value="1"/>
</dbReference>
<dbReference type="Gene3D" id="2.40.50.140">
    <property type="entry name" value="Nucleic acid-binding proteins"/>
    <property type="match status" value="1"/>
</dbReference>
<organism evidence="7 8">
    <name type="scientific">Actinophytocola xanthii</name>
    <dbReference type="NCBI Taxonomy" id="1912961"/>
    <lineage>
        <taxon>Bacteria</taxon>
        <taxon>Bacillati</taxon>
        <taxon>Actinomycetota</taxon>
        <taxon>Actinomycetes</taxon>
        <taxon>Pseudonocardiales</taxon>
        <taxon>Pseudonocardiaceae</taxon>
    </lineage>
</organism>
<keyword evidence="4 5" id="KW-0472">Membrane</keyword>
<evidence type="ECO:0000256" key="2">
    <source>
        <dbReference type="ARBA" id="ARBA00022692"/>
    </source>
</evidence>
<dbReference type="InterPro" id="IPR012340">
    <property type="entry name" value="NA-bd_OB-fold"/>
</dbReference>
<comment type="caution">
    <text evidence="7">The sequence shown here is derived from an EMBL/GenBank/DDBJ whole genome shotgun (WGS) entry which is preliminary data.</text>
</comment>
<name>A0A1Q8CUU2_9PSEU</name>
<evidence type="ECO:0000256" key="4">
    <source>
        <dbReference type="ARBA" id="ARBA00023136"/>
    </source>
</evidence>
<comment type="subcellular location">
    <subcellularLocation>
        <location evidence="1">Membrane</location>
        <topology evidence="1">Multi-pass membrane protein</topology>
    </subcellularLocation>
</comment>
<keyword evidence="2 5" id="KW-0812">Transmembrane</keyword>
<keyword evidence="8" id="KW-1185">Reference proteome</keyword>
<evidence type="ECO:0000256" key="5">
    <source>
        <dbReference type="SAM" id="Phobius"/>
    </source>
</evidence>
<keyword evidence="3 5" id="KW-1133">Transmembrane helix</keyword>
<evidence type="ECO:0000256" key="3">
    <source>
        <dbReference type="ARBA" id="ARBA00022989"/>
    </source>
</evidence>
<evidence type="ECO:0000313" key="8">
    <source>
        <dbReference type="Proteomes" id="UP000185596"/>
    </source>
</evidence>
<dbReference type="PANTHER" id="PTHR33507:SF3">
    <property type="entry name" value="INNER MEMBRANE PROTEIN YBBJ"/>
    <property type="match status" value="1"/>
</dbReference>
<dbReference type="Pfam" id="PF01957">
    <property type="entry name" value="NfeD"/>
    <property type="match status" value="1"/>
</dbReference>
<dbReference type="Proteomes" id="UP000185596">
    <property type="component" value="Unassembled WGS sequence"/>
</dbReference>
<dbReference type="EMBL" id="MSIE01000011">
    <property type="protein sequence ID" value="OLF18135.1"/>
    <property type="molecule type" value="Genomic_DNA"/>
</dbReference>
<dbReference type="SUPFAM" id="SSF141322">
    <property type="entry name" value="NfeD domain-like"/>
    <property type="match status" value="1"/>
</dbReference>
<accession>A0A1Q8CUU2</accession>
<gene>
    <name evidence="7" type="ORF">BU204_08380</name>
</gene>
<feature type="domain" description="NfeD-like C-terminal" evidence="6">
    <location>
        <begin position="82"/>
        <end position="141"/>
    </location>
</feature>
<evidence type="ECO:0000313" key="7">
    <source>
        <dbReference type="EMBL" id="OLF18135.1"/>
    </source>
</evidence>
<dbReference type="GO" id="GO:0005886">
    <property type="term" value="C:plasma membrane"/>
    <property type="evidence" value="ECO:0007669"/>
    <property type="project" value="TreeGrafter"/>
</dbReference>
<dbReference type="InterPro" id="IPR002810">
    <property type="entry name" value="NfeD-like_C"/>
</dbReference>
<evidence type="ECO:0000256" key="1">
    <source>
        <dbReference type="ARBA" id="ARBA00004141"/>
    </source>
</evidence>
<dbReference type="InterPro" id="IPR052165">
    <property type="entry name" value="Membrane_assoc_protease"/>
</dbReference>
<dbReference type="OrthoDB" id="9792945at2"/>
<dbReference type="AlphaFoldDB" id="A0A1Q8CUU2"/>
<reference evidence="7 8" key="1">
    <citation type="submission" date="2016-12" db="EMBL/GenBank/DDBJ databases">
        <title>The draft genome sequence of Actinophytocola sp. 11-183.</title>
        <authorList>
            <person name="Wang W."/>
            <person name="Yuan L."/>
        </authorList>
    </citation>
    <scope>NUCLEOTIDE SEQUENCE [LARGE SCALE GENOMIC DNA]</scope>
    <source>
        <strain evidence="7 8">11-183</strain>
    </source>
</reference>
<proteinExistence type="predicted"/>